<accession>A0A084WG09</accession>
<organism evidence="1">
    <name type="scientific">Anopheles sinensis</name>
    <name type="common">Mosquito</name>
    <dbReference type="NCBI Taxonomy" id="74873"/>
    <lineage>
        <taxon>Eukaryota</taxon>
        <taxon>Metazoa</taxon>
        <taxon>Ecdysozoa</taxon>
        <taxon>Arthropoda</taxon>
        <taxon>Hexapoda</taxon>
        <taxon>Insecta</taxon>
        <taxon>Pterygota</taxon>
        <taxon>Neoptera</taxon>
        <taxon>Endopterygota</taxon>
        <taxon>Diptera</taxon>
        <taxon>Nematocera</taxon>
        <taxon>Culicoidea</taxon>
        <taxon>Culicidae</taxon>
        <taxon>Anophelinae</taxon>
        <taxon>Anopheles</taxon>
    </lineage>
</organism>
<dbReference type="EMBL" id="KE525343">
    <property type="protein sequence ID" value="KFB49153.1"/>
    <property type="molecule type" value="Genomic_DNA"/>
</dbReference>
<evidence type="ECO:0000313" key="3">
    <source>
        <dbReference type="Proteomes" id="UP000030765"/>
    </source>
</evidence>
<name>A0A084WG09_ANOSI</name>
<dbReference type="AlphaFoldDB" id="A0A084WG09"/>
<keyword evidence="3" id="KW-1185">Reference proteome</keyword>
<proteinExistence type="predicted"/>
<evidence type="ECO:0000313" key="1">
    <source>
        <dbReference type="EMBL" id="KFB49153.1"/>
    </source>
</evidence>
<dbReference type="VEuPathDB" id="VectorBase:ASIC017309"/>
<gene>
    <name evidence="1" type="ORF">ZHAS_00017309</name>
</gene>
<evidence type="ECO:0000313" key="2">
    <source>
        <dbReference type="EnsemblMetazoa" id="ASIC017309-PA"/>
    </source>
</evidence>
<sequence>MSLLCCTNKPLVARLKAMTSESYHHQQNIPGASTRSFKPFSHSLRGRLHGEEERRKIYQNTCEVCVGGKREQFPAPTHVDCTHLQLAKL</sequence>
<dbReference type="EnsemblMetazoa" id="ASIC017309-RA">
    <property type="protein sequence ID" value="ASIC017309-PA"/>
    <property type="gene ID" value="ASIC017309"/>
</dbReference>
<dbReference type="Proteomes" id="UP000030765">
    <property type="component" value="Unassembled WGS sequence"/>
</dbReference>
<reference evidence="2" key="2">
    <citation type="submission" date="2020-05" db="UniProtKB">
        <authorList>
            <consortium name="EnsemblMetazoa"/>
        </authorList>
    </citation>
    <scope>IDENTIFICATION</scope>
</reference>
<reference evidence="1 3" key="1">
    <citation type="journal article" date="2014" name="BMC Genomics">
        <title>Genome sequence of Anopheles sinensis provides insight into genetics basis of mosquito competence for malaria parasites.</title>
        <authorList>
            <person name="Zhou D."/>
            <person name="Zhang D."/>
            <person name="Ding G."/>
            <person name="Shi L."/>
            <person name="Hou Q."/>
            <person name="Ye Y."/>
            <person name="Xu Y."/>
            <person name="Zhou H."/>
            <person name="Xiong C."/>
            <person name="Li S."/>
            <person name="Yu J."/>
            <person name="Hong S."/>
            <person name="Yu X."/>
            <person name="Zou P."/>
            <person name="Chen C."/>
            <person name="Chang X."/>
            <person name="Wang W."/>
            <person name="Lv Y."/>
            <person name="Sun Y."/>
            <person name="Ma L."/>
            <person name="Shen B."/>
            <person name="Zhu C."/>
        </authorList>
    </citation>
    <scope>NUCLEOTIDE SEQUENCE [LARGE SCALE GENOMIC DNA]</scope>
</reference>
<protein>
    <submittedName>
        <fullName evidence="1 2">Prophage Lp1 protein 19</fullName>
    </submittedName>
</protein>
<dbReference type="EMBL" id="ATLV01023423">
    <property type="status" value="NOT_ANNOTATED_CDS"/>
    <property type="molecule type" value="Genomic_DNA"/>
</dbReference>